<dbReference type="EMBL" id="MU865627">
    <property type="protein sequence ID" value="KAK4220847.1"/>
    <property type="molecule type" value="Genomic_DNA"/>
</dbReference>
<evidence type="ECO:0000256" key="5">
    <source>
        <dbReference type="ARBA" id="ARBA00022989"/>
    </source>
</evidence>
<keyword evidence="5" id="KW-1133">Transmembrane helix</keyword>
<evidence type="ECO:0000256" key="1">
    <source>
        <dbReference type="ARBA" id="ARBA00004225"/>
    </source>
</evidence>
<keyword evidence="6" id="KW-0472">Membrane</keyword>
<comment type="similarity">
    <text evidence="2 8">Belongs to the ATPase C chain family.</text>
</comment>
<sequence>MIASSKLAGAVVRMGAKPAMSQASRLPSSVLRSAARQPIAGRHALLLSQGRDAFASSVIRAPMQSRGIVAETATAAILAAGKMQGAGLATVGLAGAGVGIGTVFAALINGVARNPALRCKYHTVTAPTYDISRDQAQCKIDKKIRKWIPTL</sequence>
<keyword evidence="8" id="KW-0406">Ion transport</keyword>
<evidence type="ECO:0000256" key="4">
    <source>
        <dbReference type="ARBA" id="ARBA00022692"/>
    </source>
</evidence>
<evidence type="ECO:0000256" key="2">
    <source>
        <dbReference type="ARBA" id="ARBA00006704"/>
    </source>
</evidence>
<keyword evidence="4" id="KW-0812">Transmembrane</keyword>
<evidence type="ECO:0000256" key="6">
    <source>
        <dbReference type="ARBA" id="ARBA00023136"/>
    </source>
</evidence>
<comment type="caution">
    <text evidence="10">The sequence shown here is derived from an EMBL/GenBank/DDBJ whole genome shotgun (WGS) entry which is preliminary data.</text>
</comment>
<protein>
    <recommendedName>
        <fullName evidence="3">ATP synthase subunit 9, mitochondrial</fullName>
    </recommendedName>
    <alternativeName>
        <fullName evidence="7">Lipid-binding protein</fullName>
    </alternativeName>
</protein>
<dbReference type="InterPro" id="IPR038662">
    <property type="entry name" value="ATP_synth_F0_csu_sf"/>
</dbReference>
<keyword evidence="8" id="KW-0375">Hydrogen ion transport</keyword>
<name>A0AAN6YQA8_9PEZI</name>
<dbReference type="GO" id="GO:0008289">
    <property type="term" value="F:lipid binding"/>
    <property type="evidence" value="ECO:0007669"/>
    <property type="project" value="UniProtKB-KW"/>
</dbReference>
<dbReference type="SUPFAM" id="SSF81333">
    <property type="entry name" value="F1F0 ATP synthase subunit C"/>
    <property type="match status" value="1"/>
</dbReference>
<gene>
    <name evidence="10" type="ORF">QBC38DRAFT_493280</name>
</gene>
<organism evidence="10 11">
    <name type="scientific">Podospora fimiseda</name>
    <dbReference type="NCBI Taxonomy" id="252190"/>
    <lineage>
        <taxon>Eukaryota</taxon>
        <taxon>Fungi</taxon>
        <taxon>Dikarya</taxon>
        <taxon>Ascomycota</taxon>
        <taxon>Pezizomycotina</taxon>
        <taxon>Sordariomycetes</taxon>
        <taxon>Sordariomycetidae</taxon>
        <taxon>Sordariales</taxon>
        <taxon>Podosporaceae</taxon>
        <taxon>Podospora</taxon>
    </lineage>
</organism>
<dbReference type="Proteomes" id="UP001301958">
    <property type="component" value="Unassembled WGS sequence"/>
</dbReference>
<evidence type="ECO:0000259" key="9">
    <source>
        <dbReference type="Pfam" id="PF00137"/>
    </source>
</evidence>
<keyword evidence="8" id="KW-0446">Lipid-binding</keyword>
<evidence type="ECO:0000256" key="8">
    <source>
        <dbReference type="RuleBase" id="RU004221"/>
    </source>
</evidence>
<reference evidence="10" key="1">
    <citation type="journal article" date="2023" name="Mol. Phylogenet. Evol.">
        <title>Genome-scale phylogeny and comparative genomics of the fungal order Sordariales.</title>
        <authorList>
            <person name="Hensen N."/>
            <person name="Bonometti L."/>
            <person name="Westerberg I."/>
            <person name="Brannstrom I.O."/>
            <person name="Guillou S."/>
            <person name="Cros-Aarteil S."/>
            <person name="Calhoun S."/>
            <person name="Haridas S."/>
            <person name="Kuo A."/>
            <person name="Mondo S."/>
            <person name="Pangilinan J."/>
            <person name="Riley R."/>
            <person name="LaButti K."/>
            <person name="Andreopoulos B."/>
            <person name="Lipzen A."/>
            <person name="Chen C."/>
            <person name="Yan M."/>
            <person name="Daum C."/>
            <person name="Ng V."/>
            <person name="Clum A."/>
            <person name="Steindorff A."/>
            <person name="Ohm R.A."/>
            <person name="Martin F."/>
            <person name="Silar P."/>
            <person name="Natvig D.O."/>
            <person name="Lalanne C."/>
            <person name="Gautier V."/>
            <person name="Ament-Velasquez S.L."/>
            <person name="Kruys A."/>
            <person name="Hutchinson M.I."/>
            <person name="Powell A.J."/>
            <person name="Barry K."/>
            <person name="Miller A.N."/>
            <person name="Grigoriev I.V."/>
            <person name="Debuchy R."/>
            <person name="Gladieux P."/>
            <person name="Hiltunen Thoren M."/>
            <person name="Johannesson H."/>
        </authorList>
    </citation>
    <scope>NUCLEOTIDE SEQUENCE</scope>
    <source>
        <strain evidence="10">CBS 990.96</strain>
    </source>
</reference>
<dbReference type="InterPro" id="IPR000454">
    <property type="entry name" value="ATP_synth_F0_csu"/>
</dbReference>
<dbReference type="GO" id="GO:0031966">
    <property type="term" value="C:mitochondrial membrane"/>
    <property type="evidence" value="ECO:0007669"/>
    <property type="project" value="UniProtKB-SubCell"/>
</dbReference>
<dbReference type="PRINTS" id="PR00124">
    <property type="entry name" value="ATPASEC"/>
</dbReference>
<dbReference type="GO" id="GO:0015078">
    <property type="term" value="F:proton transmembrane transporter activity"/>
    <property type="evidence" value="ECO:0007669"/>
    <property type="project" value="InterPro"/>
</dbReference>
<reference evidence="10" key="2">
    <citation type="submission" date="2023-05" db="EMBL/GenBank/DDBJ databases">
        <authorList>
            <consortium name="Lawrence Berkeley National Laboratory"/>
            <person name="Steindorff A."/>
            <person name="Hensen N."/>
            <person name="Bonometti L."/>
            <person name="Westerberg I."/>
            <person name="Brannstrom I.O."/>
            <person name="Guillou S."/>
            <person name="Cros-Aarteil S."/>
            <person name="Calhoun S."/>
            <person name="Haridas S."/>
            <person name="Kuo A."/>
            <person name="Mondo S."/>
            <person name="Pangilinan J."/>
            <person name="Riley R."/>
            <person name="Labutti K."/>
            <person name="Andreopoulos B."/>
            <person name="Lipzen A."/>
            <person name="Chen C."/>
            <person name="Yanf M."/>
            <person name="Daum C."/>
            <person name="Ng V."/>
            <person name="Clum A."/>
            <person name="Ohm R."/>
            <person name="Martin F."/>
            <person name="Silar P."/>
            <person name="Natvig D."/>
            <person name="Lalanne C."/>
            <person name="Gautier V."/>
            <person name="Ament-Velasquez S.L."/>
            <person name="Kruys A."/>
            <person name="Hutchinson M.I."/>
            <person name="Powell A.J."/>
            <person name="Barry K."/>
            <person name="Miller A.N."/>
            <person name="Grigoriev I.V."/>
            <person name="Debuchy R."/>
            <person name="Gladieux P."/>
            <person name="Thoren M.H."/>
            <person name="Johannesson H."/>
        </authorList>
    </citation>
    <scope>NUCLEOTIDE SEQUENCE</scope>
    <source>
        <strain evidence="10">CBS 990.96</strain>
    </source>
</reference>
<evidence type="ECO:0000313" key="11">
    <source>
        <dbReference type="Proteomes" id="UP001301958"/>
    </source>
</evidence>
<evidence type="ECO:0000256" key="7">
    <source>
        <dbReference type="ARBA" id="ARBA00030961"/>
    </source>
</evidence>
<dbReference type="PANTHER" id="PTHR10031">
    <property type="entry name" value="ATP SYNTHASE LIPID-BINDING PROTEIN, MITOCHONDRIAL"/>
    <property type="match status" value="1"/>
</dbReference>
<dbReference type="GO" id="GO:0045259">
    <property type="term" value="C:proton-transporting ATP synthase complex"/>
    <property type="evidence" value="ECO:0007669"/>
    <property type="project" value="InterPro"/>
</dbReference>
<dbReference type="InterPro" id="IPR035921">
    <property type="entry name" value="F/V-ATP_Csub_sf"/>
</dbReference>
<dbReference type="AlphaFoldDB" id="A0AAN6YQA8"/>
<dbReference type="GO" id="GO:0033177">
    <property type="term" value="C:proton-transporting two-sector ATPase complex, proton-transporting domain"/>
    <property type="evidence" value="ECO:0007669"/>
    <property type="project" value="InterPro"/>
</dbReference>
<accession>A0AAN6YQA8</accession>
<evidence type="ECO:0000256" key="3">
    <source>
        <dbReference type="ARBA" id="ARBA00019317"/>
    </source>
</evidence>
<dbReference type="InterPro" id="IPR002379">
    <property type="entry name" value="ATPase_proteolipid_c-like_dom"/>
</dbReference>
<keyword evidence="11" id="KW-1185">Reference proteome</keyword>
<dbReference type="PANTHER" id="PTHR10031:SF0">
    <property type="entry name" value="ATPASE PROTEIN 9"/>
    <property type="match status" value="1"/>
</dbReference>
<dbReference type="Pfam" id="PF00137">
    <property type="entry name" value="ATP-synt_C"/>
    <property type="match status" value="1"/>
</dbReference>
<evidence type="ECO:0000313" key="10">
    <source>
        <dbReference type="EMBL" id="KAK4220847.1"/>
    </source>
</evidence>
<keyword evidence="8" id="KW-0813">Transport</keyword>
<proteinExistence type="inferred from homology"/>
<dbReference type="Gene3D" id="1.20.20.10">
    <property type="entry name" value="F1F0 ATP synthase subunit C"/>
    <property type="match status" value="1"/>
</dbReference>
<comment type="subcellular location">
    <subcellularLocation>
        <location evidence="1">Mitochondrion membrane</location>
        <topology evidence="1">Multi-pass membrane protein</topology>
    </subcellularLocation>
</comment>
<feature type="domain" description="V-ATPase proteolipid subunit C-like" evidence="9">
    <location>
        <begin position="85"/>
        <end position="120"/>
    </location>
</feature>
<dbReference type="CDD" id="cd18182">
    <property type="entry name" value="ATP-synt_Fo_c_ATP5G3"/>
    <property type="match status" value="1"/>
</dbReference>
<dbReference type="GO" id="GO:0015986">
    <property type="term" value="P:proton motive force-driven ATP synthesis"/>
    <property type="evidence" value="ECO:0007669"/>
    <property type="project" value="InterPro"/>
</dbReference>